<dbReference type="CDD" id="cd14656">
    <property type="entry name" value="Imelysin-like_EfeO"/>
    <property type="match status" value="1"/>
</dbReference>
<dbReference type="eggNOG" id="COG2822">
    <property type="taxonomic scope" value="Bacteria"/>
</dbReference>
<feature type="signal peptide" evidence="4">
    <location>
        <begin position="1"/>
        <end position="24"/>
    </location>
</feature>
<dbReference type="Pfam" id="PF09375">
    <property type="entry name" value="Peptidase_M75"/>
    <property type="match status" value="1"/>
</dbReference>
<dbReference type="InterPro" id="IPR053377">
    <property type="entry name" value="Iron_uptake_EfeM/EfeO"/>
</dbReference>
<dbReference type="KEGG" id="csa:Csal_3311"/>
<keyword evidence="3 4" id="KW-0732">Signal</keyword>
<dbReference type="NCBIfam" id="NF041757">
    <property type="entry name" value="EfeO"/>
    <property type="match status" value="1"/>
</dbReference>
<proteinExistence type="inferred from homology"/>
<evidence type="ECO:0000259" key="5">
    <source>
        <dbReference type="Pfam" id="PF09375"/>
    </source>
</evidence>
<dbReference type="GeneID" id="95336002"/>
<sequence length="278" mass="30921">MSTRSLFLAASAFGLMTLQGTVQADVATEALVEPVADYKLYVLDNLDRFVTHTQDFTQAVEAGDLARAQSLYAPTRVYYERIEPIAELFADLDASIDAREDDYEKGVEDPDFTGFHRLEYGLFEQRTTQGFAPYAKRLMADVNDLEARVQGLTFPPATVVGGAAALMEEVAATKVSGEEDRYSHTDLWDFQGNVDGSQKIFELFKPLVIDEDPAFVERVEENFAAVEDTLAHYRQDTDDPTSGFVSYEQVSDEDRRAFVGPVNLLAEDLSTLRGKLGL</sequence>
<dbReference type="STRING" id="290398.Csal_3311"/>
<dbReference type="DNASU" id="4028856"/>
<name>Q1QSA3_CHRI1</name>
<dbReference type="GO" id="GO:0030313">
    <property type="term" value="C:cell envelope"/>
    <property type="evidence" value="ECO:0007669"/>
    <property type="project" value="UniProtKB-SubCell"/>
</dbReference>
<evidence type="ECO:0000256" key="2">
    <source>
        <dbReference type="ARBA" id="ARBA00005989"/>
    </source>
</evidence>
<keyword evidence="7" id="KW-1185">Reference proteome</keyword>
<organism evidence="6 7">
    <name type="scientific">Chromohalobacter israelensis (strain ATCC BAA-138 / DSM 3043 / CIP 106854 / NCIMB 13768 / 1H11)</name>
    <name type="common">Chromohalobacter salexigens</name>
    <dbReference type="NCBI Taxonomy" id="290398"/>
    <lineage>
        <taxon>Bacteria</taxon>
        <taxon>Pseudomonadati</taxon>
        <taxon>Pseudomonadota</taxon>
        <taxon>Gammaproteobacteria</taxon>
        <taxon>Oceanospirillales</taxon>
        <taxon>Halomonadaceae</taxon>
        <taxon>Chromohalobacter</taxon>
    </lineage>
</organism>
<protein>
    <recommendedName>
        <fullName evidence="5">Imelysin-like domain-containing protein</fullName>
    </recommendedName>
</protein>
<feature type="chain" id="PRO_5004196051" description="Imelysin-like domain-containing protein" evidence="4">
    <location>
        <begin position="25"/>
        <end position="278"/>
    </location>
</feature>
<dbReference type="InterPro" id="IPR050894">
    <property type="entry name" value="EfeM/EfeO_iron_uptake"/>
</dbReference>
<dbReference type="PANTHER" id="PTHR39192:SF1">
    <property type="entry name" value="IRON UPTAKE SYSTEM COMPONENT EFEO"/>
    <property type="match status" value="1"/>
</dbReference>
<evidence type="ECO:0000313" key="7">
    <source>
        <dbReference type="Proteomes" id="UP000000239"/>
    </source>
</evidence>
<dbReference type="InterPro" id="IPR034981">
    <property type="entry name" value="Imelysin-like_EfeO/Algp7"/>
</dbReference>
<evidence type="ECO:0000256" key="1">
    <source>
        <dbReference type="ARBA" id="ARBA00004196"/>
    </source>
</evidence>
<gene>
    <name evidence="6" type="ordered locus">Csal_3311</name>
</gene>
<dbReference type="RefSeq" id="WP_011508601.1">
    <property type="nucleotide sequence ID" value="NC_007963.1"/>
</dbReference>
<dbReference type="PANTHER" id="PTHR39192">
    <property type="entry name" value="IRON UPTAKE SYSTEM COMPONENT EFEO"/>
    <property type="match status" value="1"/>
</dbReference>
<dbReference type="AlphaFoldDB" id="Q1QSA3"/>
<dbReference type="Gene3D" id="1.20.1420.20">
    <property type="entry name" value="M75 peptidase, HXXE motif"/>
    <property type="match status" value="1"/>
</dbReference>
<dbReference type="NCBIfam" id="NF007697">
    <property type="entry name" value="PRK10378.1"/>
    <property type="match status" value="1"/>
</dbReference>
<dbReference type="InterPro" id="IPR018976">
    <property type="entry name" value="Imelysin-like"/>
</dbReference>
<evidence type="ECO:0000313" key="6">
    <source>
        <dbReference type="EMBL" id="ABE60655.1"/>
    </source>
</evidence>
<accession>Q1QSA3</accession>
<comment type="similarity">
    <text evidence="2">Belongs to the EfeM/EfeO family.</text>
</comment>
<dbReference type="Proteomes" id="UP000000239">
    <property type="component" value="Chromosome"/>
</dbReference>
<dbReference type="InterPro" id="IPR038352">
    <property type="entry name" value="Imelysin_sf"/>
</dbReference>
<comment type="subcellular location">
    <subcellularLocation>
        <location evidence="1">Cell envelope</location>
    </subcellularLocation>
</comment>
<reference evidence="6 7" key="1">
    <citation type="journal article" date="2011" name="Stand. Genomic Sci.">
        <title>Complete genome sequence of the halophilic and highly halotolerant Chromohalobacter salexigens type strain (1H11(T)).</title>
        <authorList>
            <person name="Copeland A."/>
            <person name="O'Connor K."/>
            <person name="Lucas S."/>
            <person name="Lapidus A."/>
            <person name="Berry K.W."/>
            <person name="Detter J.C."/>
            <person name="Del Rio T.G."/>
            <person name="Hammon N."/>
            <person name="Dalin E."/>
            <person name="Tice H."/>
            <person name="Pitluck S."/>
            <person name="Bruce D."/>
            <person name="Goodwin L."/>
            <person name="Han C."/>
            <person name="Tapia R."/>
            <person name="Saunders E."/>
            <person name="Schmutz J."/>
            <person name="Brettin T."/>
            <person name="Larimer F."/>
            <person name="Land M."/>
            <person name="Hauser L."/>
            <person name="Vargas C."/>
            <person name="Nieto J.J."/>
            <person name="Kyrpides N.C."/>
            <person name="Ivanova N."/>
            <person name="Goker M."/>
            <person name="Klenk H.P."/>
            <person name="Csonka L.N."/>
            <person name="Woyke T."/>
        </authorList>
    </citation>
    <scope>NUCLEOTIDE SEQUENCE [LARGE SCALE GENOMIC DNA]</scope>
    <source>
        <strain evidence="7">ATCC BAA-138 / DSM 3043 / CIP 106854 / NCIMB 13768 / 1H11</strain>
    </source>
</reference>
<dbReference type="HOGENOM" id="CLU_050342_0_1_6"/>
<dbReference type="EMBL" id="CP000285">
    <property type="protein sequence ID" value="ABE60655.1"/>
    <property type="molecule type" value="Genomic_DNA"/>
</dbReference>
<feature type="domain" description="Imelysin-like" evidence="5">
    <location>
        <begin position="36"/>
        <end position="269"/>
    </location>
</feature>
<evidence type="ECO:0000256" key="4">
    <source>
        <dbReference type="SAM" id="SignalP"/>
    </source>
</evidence>
<evidence type="ECO:0000256" key="3">
    <source>
        <dbReference type="ARBA" id="ARBA00022729"/>
    </source>
</evidence>